<evidence type="ECO:0000256" key="1">
    <source>
        <dbReference type="SAM" id="MobiDB-lite"/>
    </source>
</evidence>
<accession>A0A914V8A3</accession>
<sequence>MVTTHANEAECDCLPATGAHPTQTAPPPPVTPSDADPGGRNRSSTNAVLRSASLRRALPPFMPFPLVPSVRPPPSAPNVPLEITYGATHFPPSCPLRRVETNTFVNL</sequence>
<protein>
    <submittedName>
        <fullName evidence="3">Uncharacterized protein</fullName>
    </submittedName>
</protein>
<dbReference type="AlphaFoldDB" id="A0A914V8A3"/>
<name>A0A914V8A3_9BILA</name>
<proteinExistence type="predicted"/>
<reference evidence="3" key="1">
    <citation type="submission" date="2022-11" db="UniProtKB">
        <authorList>
            <consortium name="WormBaseParasite"/>
        </authorList>
    </citation>
    <scope>IDENTIFICATION</scope>
</reference>
<feature type="region of interest" description="Disordered" evidence="1">
    <location>
        <begin position="1"/>
        <end position="48"/>
    </location>
</feature>
<dbReference type="Proteomes" id="UP000887566">
    <property type="component" value="Unplaced"/>
</dbReference>
<dbReference type="WBParaSite" id="PSAMB.scaffold1666size28920.g14287.t1">
    <property type="protein sequence ID" value="PSAMB.scaffold1666size28920.g14287.t1"/>
    <property type="gene ID" value="PSAMB.scaffold1666size28920.g14287"/>
</dbReference>
<organism evidence="2 3">
    <name type="scientific">Plectus sambesii</name>
    <dbReference type="NCBI Taxonomy" id="2011161"/>
    <lineage>
        <taxon>Eukaryota</taxon>
        <taxon>Metazoa</taxon>
        <taxon>Ecdysozoa</taxon>
        <taxon>Nematoda</taxon>
        <taxon>Chromadorea</taxon>
        <taxon>Plectida</taxon>
        <taxon>Plectina</taxon>
        <taxon>Plectoidea</taxon>
        <taxon>Plectidae</taxon>
        <taxon>Plectus</taxon>
    </lineage>
</organism>
<keyword evidence="2" id="KW-1185">Reference proteome</keyword>
<evidence type="ECO:0000313" key="3">
    <source>
        <dbReference type="WBParaSite" id="PSAMB.scaffold1666size28920.g14287.t1"/>
    </source>
</evidence>
<evidence type="ECO:0000313" key="2">
    <source>
        <dbReference type="Proteomes" id="UP000887566"/>
    </source>
</evidence>